<feature type="transmembrane region" description="Helical" evidence="1">
    <location>
        <begin position="96"/>
        <end position="123"/>
    </location>
</feature>
<dbReference type="Pfam" id="PF04307">
    <property type="entry name" value="YdjM"/>
    <property type="match status" value="1"/>
</dbReference>
<dbReference type="RefSeq" id="WP_090088019.1">
    <property type="nucleotide sequence ID" value="NZ_FOMG01000001.1"/>
</dbReference>
<organism evidence="2 3">
    <name type="scientific">Clostridium uliginosum</name>
    <dbReference type="NCBI Taxonomy" id="119641"/>
    <lineage>
        <taxon>Bacteria</taxon>
        <taxon>Bacillati</taxon>
        <taxon>Bacillota</taxon>
        <taxon>Clostridia</taxon>
        <taxon>Eubacteriales</taxon>
        <taxon>Clostridiaceae</taxon>
        <taxon>Clostridium</taxon>
    </lineage>
</organism>
<dbReference type="OrthoDB" id="5459053at2"/>
<keyword evidence="1" id="KW-0812">Transmembrane</keyword>
<dbReference type="Proteomes" id="UP000199263">
    <property type="component" value="Unassembled WGS sequence"/>
</dbReference>
<dbReference type="EMBL" id="FOMG01000001">
    <property type="protein sequence ID" value="SFC21574.1"/>
    <property type="molecule type" value="Genomic_DNA"/>
</dbReference>
<proteinExistence type="predicted"/>
<evidence type="ECO:0000313" key="3">
    <source>
        <dbReference type="Proteomes" id="UP000199263"/>
    </source>
</evidence>
<evidence type="ECO:0000313" key="2">
    <source>
        <dbReference type="EMBL" id="SFC21574.1"/>
    </source>
</evidence>
<sequence length="173" mass="19157">MNYKTHINGGILAGLYITSQMQSINILPTAIFLGSSIIGSLLPDIDHKNSYIGKRVKPVSKVINKLAGHRKLFHSPILYLVLYIGSMSVVTNKLGLNFLFGLFLGIFSHLFLDSLTVGGLPWFYPISKKRFSLAHIKTNSQLEFTLCGILLCVNVVVLLDILKITSIFTFTQG</sequence>
<dbReference type="PANTHER" id="PTHR35531:SF1">
    <property type="entry name" value="INNER MEMBRANE PROTEIN YBCI-RELATED"/>
    <property type="match status" value="1"/>
</dbReference>
<protein>
    <submittedName>
        <fullName evidence="2">Inner membrane protein</fullName>
    </submittedName>
</protein>
<dbReference type="InterPro" id="IPR007404">
    <property type="entry name" value="YdjM-like"/>
</dbReference>
<dbReference type="STRING" id="119641.SAMN05421842_101258"/>
<feature type="transmembrane region" description="Helical" evidence="1">
    <location>
        <begin position="144"/>
        <end position="170"/>
    </location>
</feature>
<feature type="transmembrane region" description="Helical" evidence="1">
    <location>
        <begin position="26"/>
        <end position="45"/>
    </location>
</feature>
<accession>A0A1I1HC90</accession>
<evidence type="ECO:0000256" key="1">
    <source>
        <dbReference type="SAM" id="Phobius"/>
    </source>
</evidence>
<gene>
    <name evidence="2" type="ORF">SAMN05421842_101258</name>
</gene>
<feature type="transmembrane region" description="Helical" evidence="1">
    <location>
        <begin position="72"/>
        <end position="90"/>
    </location>
</feature>
<dbReference type="AlphaFoldDB" id="A0A1I1HC90"/>
<name>A0A1I1HC90_9CLOT</name>
<keyword evidence="3" id="KW-1185">Reference proteome</keyword>
<dbReference type="PANTHER" id="PTHR35531">
    <property type="entry name" value="INNER MEMBRANE PROTEIN YBCI-RELATED"/>
    <property type="match status" value="1"/>
</dbReference>
<keyword evidence="1" id="KW-0472">Membrane</keyword>
<reference evidence="2 3" key="1">
    <citation type="submission" date="2016-10" db="EMBL/GenBank/DDBJ databases">
        <authorList>
            <person name="de Groot N.N."/>
        </authorList>
    </citation>
    <scope>NUCLEOTIDE SEQUENCE [LARGE SCALE GENOMIC DNA]</scope>
    <source>
        <strain evidence="2 3">DSM 12992</strain>
    </source>
</reference>
<keyword evidence="1" id="KW-1133">Transmembrane helix</keyword>